<dbReference type="EMBL" id="BDEQ01000001">
    <property type="protein sequence ID" value="GAT95295.1"/>
    <property type="molecule type" value="Genomic_DNA"/>
</dbReference>
<reference evidence="1 2" key="1">
    <citation type="submission" date="2016-05" db="EMBL/GenBank/DDBJ databases">
        <title>First whole genome sequencing of Entamoeba histolytica HM1:IMSS-clone-6.</title>
        <authorList>
            <person name="Mukherjee Avik.K."/>
            <person name="Izumyama S."/>
            <person name="Nakada-Tsukui K."/>
            <person name="Nozaki T."/>
        </authorList>
    </citation>
    <scope>NUCLEOTIDE SEQUENCE [LARGE SCALE GENOMIC DNA]</scope>
    <source>
        <strain evidence="1 2">HM1:IMSS clone 6</strain>
    </source>
</reference>
<dbReference type="VEuPathDB" id="AmoebaDB:KM1_142100"/>
<name>A0A5K1UEB4_ENTHI</name>
<dbReference type="AlphaFoldDB" id="A0A5K1UEB4"/>
<accession>A0A5K1UEB4</accession>
<organism evidence="1 2">
    <name type="scientific">Entamoeba histolytica</name>
    <dbReference type="NCBI Taxonomy" id="5759"/>
    <lineage>
        <taxon>Eukaryota</taxon>
        <taxon>Amoebozoa</taxon>
        <taxon>Evosea</taxon>
        <taxon>Archamoebae</taxon>
        <taxon>Mastigamoebida</taxon>
        <taxon>Entamoebidae</taxon>
        <taxon>Entamoeba</taxon>
    </lineage>
</organism>
<dbReference type="VEuPathDB" id="AmoebaDB:EHI_150140"/>
<proteinExistence type="predicted"/>
<dbReference type="VEuPathDB" id="AmoebaDB:EHI7A_077110"/>
<evidence type="ECO:0000313" key="2">
    <source>
        <dbReference type="Proteomes" id="UP000078387"/>
    </source>
</evidence>
<protein>
    <submittedName>
        <fullName evidence="1">Uncharacterized protein</fullName>
    </submittedName>
</protein>
<dbReference type="Proteomes" id="UP000078387">
    <property type="component" value="Unassembled WGS sequence"/>
</dbReference>
<dbReference type="VEuPathDB" id="AmoebaDB:EHI8A_078610"/>
<comment type="caution">
    <text evidence="1">The sequence shown here is derived from an EMBL/GenBank/DDBJ whole genome shotgun (WGS) entry which is preliminary data.</text>
</comment>
<evidence type="ECO:0000313" key="1">
    <source>
        <dbReference type="EMBL" id="GAT95295.1"/>
    </source>
</evidence>
<gene>
    <name evidence="1" type="ORF">CL6EHI_150140</name>
</gene>
<sequence length="131" mass="14964">MNMPQFSSPFFSPCYTTTAYPLNVDSKQSSCNFFSVPTQVCSTLQTNCLCHQEQETFSCSMNQISETPMEEDYSFNDEVFDLEDCDEFTEDTSDSVDALASQLLETIENIKKQSQETNKILQNIMNMNKPK</sequence>
<dbReference type="VEuPathDB" id="AmoebaDB:EHI5A_073670"/>
<dbReference type="OMA" id="QICSTHQ"/>